<sequence>MFANYGRSLLMLLPFYESITTDHDFAQILNANMQEVERYREDYMERVTEGKRKPDDSFLTALIFVYKIEPEDDCPFMDAMWHFYLQSIEENNELKTQMWNKAEECFPELRGCMVTLSEDENGQLVGQKYYPPLKLVK</sequence>
<accession>A0A2U3LBB1</accession>
<dbReference type="EMBL" id="OMOF01000377">
    <property type="protein sequence ID" value="SPF49191.1"/>
    <property type="molecule type" value="Genomic_DNA"/>
</dbReference>
<protein>
    <submittedName>
        <fullName evidence="1">Uncharacterized protein</fullName>
    </submittedName>
</protein>
<organism evidence="1 2">
    <name type="scientific">Candidatus Desulfosporosinus infrequens</name>
    <dbReference type="NCBI Taxonomy" id="2043169"/>
    <lineage>
        <taxon>Bacteria</taxon>
        <taxon>Bacillati</taxon>
        <taxon>Bacillota</taxon>
        <taxon>Clostridia</taxon>
        <taxon>Eubacteriales</taxon>
        <taxon>Desulfitobacteriaceae</taxon>
        <taxon>Desulfosporosinus</taxon>
    </lineage>
</organism>
<dbReference type="OrthoDB" id="2914191at2"/>
<gene>
    <name evidence="1" type="ORF">SBF1_4380002</name>
</gene>
<proteinExistence type="predicted"/>
<evidence type="ECO:0000313" key="1">
    <source>
        <dbReference type="EMBL" id="SPF49191.1"/>
    </source>
</evidence>
<reference evidence="2" key="1">
    <citation type="submission" date="2018-02" db="EMBL/GenBank/DDBJ databases">
        <authorList>
            <person name="Hausmann B."/>
        </authorList>
    </citation>
    <scope>NUCLEOTIDE SEQUENCE [LARGE SCALE GENOMIC DNA]</scope>
    <source>
        <strain evidence="2">Peat soil MAG SbF1</strain>
    </source>
</reference>
<name>A0A2U3LBB1_9FIRM</name>
<evidence type="ECO:0000313" key="2">
    <source>
        <dbReference type="Proteomes" id="UP000238916"/>
    </source>
</evidence>
<dbReference type="Proteomes" id="UP000238916">
    <property type="component" value="Unassembled WGS sequence"/>
</dbReference>
<dbReference type="AlphaFoldDB" id="A0A2U3LBB1"/>